<accession>A0A1V3XCX8</accession>
<dbReference type="Proteomes" id="UP000188532">
    <property type="component" value="Unassembled WGS sequence"/>
</dbReference>
<evidence type="ECO:0000313" key="1">
    <source>
        <dbReference type="EMBL" id="OOK77027.1"/>
    </source>
</evidence>
<dbReference type="AlphaFoldDB" id="A0A1V3XCX8"/>
<gene>
    <name evidence="1" type="ORF">BZL29_3503</name>
</gene>
<comment type="caution">
    <text evidence="1">The sequence shown here is derived from an EMBL/GenBank/DDBJ whole genome shotgun (WGS) entry which is preliminary data.</text>
</comment>
<protein>
    <submittedName>
        <fullName evidence="1">Uncharacterized protein</fullName>
    </submittedName>
</protein>
<proteinExistence type="predicted"/>
<dbReference type="EMBL" id="MVBN01000003">
    <property type="protein sequence ID" value="OOK77027.1"/>
    <property type="molecule type" value="Genomic_DNA"/>
</dbReference>
<sequence>MTCFSGKRISWELPWTTRAPANEATPINSTPGYYGSPACVSWAR</sequence>
<name>A0A1V3XCX8_MYCKA</name>
<reference evidence="1 2" key="1">
    <citation type="submission" date="2017-02" db="EMBL/GenBank/DDBJ databases">
        <title>Complete genome sequences of Mycobacterium kansasii strains isolated from rhesus macaques.</title>
        <authorList>
            <person name="Panda A."/>
            <person name="Nagaraj S."/>
            <person name="Zhao X."/>
            <person name="Tettelin H."/>
            <person name="Detolla L.J."/>
        </authorList>
    </citation>
    <scope>NUCLEOTIDE SEQUENCE [LARGE SCALE GENOMIC DNA]</scope>
    <source>
        <strain evidence="1 2">11-3469</strain>
    </source>
</reference>
<organism evidence="1 2">
    <name type="scientific">Mycobacterium kansasii</name>
    <dbReference type="NCBI Taxonomy" id="1768"/>
    <lineage>
        <taxon>Bacteria</taxon>
        <taxon>Bacillati</taxon>
        <taxon>Actinomycetota</taxon>
        <taxon>Actinomycetes</taxon>
        <taxon>Mycobacteriales</taxon>
        <taxon>Mycobacteriaceae</taxon>
        <taxon>Mycobacterium</taxon>
    </lineage>
</organism>
<evidence type="ECO:0000313" key="2">
    <source>
        <dbReference type="Proteomes" id="UP000188532"/>
    </source>
</evidence>